<dbReference type="RefSeq" id="WP_092047655.1">
    <property type="nucleotide sequence ID" value="NZ_FOQD01000001.1"/>
</dbReference>
<dbReference type="SUPFAM" id="SSF53474">
    <property type="entry name" value="alpha/beta-Hydrolases"/>
    <property type="match status" value="1"/>
</dbReference>
<dbReference type="EMBL" id="FOQD01000001">
    <property type="protein sequence ID" value="SFH63273.1"/>
    <property type="molecule type" value="Genomic_DNA"/>
</dbReference>
<evidence type="ECO:0000313" key="1">
    <source>
        <dbReference type="EMBL" id="SFH63273.1"/>
    </source>
</evidence>
<gene>
    <name evidence="1" type="ORF">SAMN05421753_101528</name>
</gene>
<dbReference type="InterPro" id="IPR000801">
    <property type="entry name" value="Esterase-like"/>
</dbReference>
<name>A0A1I3BM10_9PLAN</name>
<dbReference type="PANTHER" id="PTHR48098:SF3">
    <property type="entry name" value="IRON(III) ENTEROBACTIN ESTERASE"/>
    <property type="match status" value="1"/>
</dbReference>
<evidence type="ECO:0000313" key="2">
    <source>
        <dbReference type="Proteomes" id="UP000199518"/>
    </source>
</evidence>
<dbReference type="PANTHER" id="PTHR48098">
    <property type="entry name" value="ENTEROCHELIN ESTERASE-RELATED"/>
    <property type="match status" value="1"/>
</dbReference>
<sequence length="532" mass="59302">MDVLRFTSRRPGQAKSIPQSGLYGFGLRRPVLFAGFVLCALLSQVALAVVPGGTISVRCDPQVQTAPYTGRVYLFFSEPRGAQTGEEPRHGPSWFDPQPFLSRDVTNWQPGEAVTFSLSDPAVRRFPAELTPEMLQGRQLQAVVRFNPHVPEIGTGPGNGYSAVAALKDSGPVELVVNSLVPEQAFPENQWTKLLRIRSDKLSRFHDRDVYLQGAVTLPASYYKEPQRRYPVIIEVPGFGGDHLHRVRSEPVKESNSHGVEFIRVMLDPKCGLGHHVFANSANNGPYGDALVEEFLPALNSQFRTTGTPEGRFLTGHSSGGWSSLWLQVNYPEQFAGTWSTAPDPVDFRDFQQIDLYRSGENMFTDPKGGRRPLARMRGEPIVFYDTFSQMEDVLGDGGQLRSFEAVFSRRGADGQPVQLWDRLTGKIDPAVAESWQPYDIRLQLEKNWPALGPKLQGKLHVYMGTEDTFYLEGATRLLKESLARMGSDAHVELIPGRNHMNLFADGLHGRIENEMAAKFQSPADHNLQNLK</sequence>
<dbReference type="InterPro" id="IPR029058">
    <property type="entry name" value="AB_hydrolase_fold"/>
</dbReference>
<dbReference type="Pfam" id="PF00756">
    <property type="entry name" value="Esterase"/>
    <property type="match status" value="1"/>
</dbReference>
<dbReference type="Proteomes" id="UP000199518">
    <property type="component" value="Unassembled WGS sequence"/>
</dbReference>
<dbReference type="STRING" id="1576369.SAMN05421753_101528"/>
<dbReference type="Gene3D" id="3.40.50.1820">
    <property type="entry name" value="alpha/beta hydrolase"/>
    <property type="match status" value="1"/>
</dbReference>
<dbReference type="AlphaFoldDB" id="A0A1I3BM10"/>
<proteinExistence type="predicted"/>
<dbReference type="InterPro" id="IPR050583">
    <property type="entry name" value="Mycobacterial_A85_antigen"/>
</dbReference>
<keyword evidence="2" id="KW-1185">Reference proteome</keyword>
<dbReference type="OrthoDB" id="9768282at2"/>
<reference evidence="2" key="1">
    <citation type="submission" date="2016-10" db="EMBL/GenBank/DDBJ databases">
        <authorList>
            <person name="Varghese N."/>
            <person name="Submissions S."/>
        </authorList>
    </citation>
    <scope>NUCLEOTIDE SEQUENCE [LARGE SCALE GENOMIC DNA]</scope>
    <source>
        <strain evidence="2">DSM 26348</strain>
    </source>
</reference>
<protein>
    <submittedName>
        <fullName evidence="1">Putative esterase</fullName>
    </submittedName>
</protein>
<organism evidence="1 2">
    <name type="scientific">Planctomicrobium piriforme</name>
    <dbReference type="NCBI Taxonomy" id="1576369"/>
    <lineage>
        <taxon>Bacteria</taxon>
        <taxon>Pseudomonadati</taxon>
        <taxon>Planctomycetota</taxon>
        <taxon>Planctomycetia</taxon>
        <taxon>Planctomycetales</taxon>
        <taxon>Planctomycetaceae</taxon>
        <taxon>Planctomicrobium</taxon>
    </lineage>
</organism>
<accession>A0A1I3BM10</accession>